<evidence type="ECO:0000256" key="1">
    <source>
        <dbReference type="ARBA" id="ARBA00004236"/>
    </source>
</evidence>
<dbReference type="EMBL" id="LWAF01000014">
    <property type="protein sequence ID" value="ODN29962.1"/>
    <property type="molecule type" value="Genomic_DNA"/>
</dbReference>
<evidence type="ECO:0000256" key="2">
    <source>
        <dbReference type="ARBA" id="ARBA00022475"/>
    </source>
</evidence>
<keyword evidence="4 8" id="KW-0808">Transferase</keyword>
<organism evidence="8 9">
    <name type="scientific">Fervidobacterium thailandense</name>
    <dbReference type="NCBI Taxonomy" id="1008305"/>
    <lineage>
        <taxon>Bacteria</taxon>
        <taxon>Thermotogati</taxon>
        <taxon>Thermotogota</taxon>
        <taxon>Thermotogae</taxon>
        <taxon>Thermotogales</taxon>
        <taxon>Fervidobacteriaceae</taxon>
        <taxon>Fervidobacterium</taxon>
    </lineage>
</organism>
<dbReference type="GO" id="GO:0016757">
    <property type="term" value="F:glycosyltransferase activity"/>
    <property type="evidence" value="ECO:0007669"/>
    <property type="project" value="UniProtKB-KW"/>
</dbReference>
<keyword evidence="3" id="KW-0328">Glycosyltransferase</keyword>
<reference evidence="9" key="1">
    <citation type="submission" date="2016-04" db="EMBL/GenBank/DDBJ databases">
        <title>The genome sequence project of a novel Fervidobacterium isolate from a hot spring in Thailand.</title>
        <authorList>
            <person name="Gonzalez J.M."/>
            <person name="Cuecas A."/>
            <person name="Kanoksilapatham W."/>
        </authorList>
    </citation>
    <scope>NUCLEOTIDE SEQUENCE [LARGE SCALE GENOMIC DNA]</scope>
    <source>
        <strain evidence="9">FC2004</strain>
    </source>
</reference>
<evidence type="ECO:0000313" key="9">
    <source>
        <dbReference type="Proteomes" id="UP000094570"/>
    </source>
</evidence>
<dbReference type="InterPro" id="IPR029044">
    <property type="entry name" value="Nucleotide-diphossugar_trans"/>
</dbReference>
<keyword evidence="6" id="KW-1133">Transmembrane helix</keyword>
<evidence type="ECO:0000256" key="6">
    <source>
        <dbReference type="SAM" id="Phobius"/>
    </source>
</evidence>
<evidence type="ECO:0000256" key="5">
    <source>
        <dbReference type="ARBA" id="ARBA00023136"/>
    </source>
</evidence>
<dbReference type="Proteomes" id="UP000094570">
    <property type="component" value="Unassembled WGS sequence"/>
</dbReference>
<dbReference type="Pfam" id="PF00535">
    <property type="entry name" value="Glycos_transf_2"/>
    <property type="match status" value="1"/>
</dbReference>
<name>A0A1E3G164_9BACT</name>
<gene>
    <name evidence="8" type="ORF">A4H02_08015</name>
</gene>
<protein>
    <submittedName>
        <fullName evidence="8">Glycosyl transferase</fullName>
    </submittedName>
</protein>
<keyword evidence="5 6" id="KW-0472">Membrane</keyword>
<feature type="transmembrane region" description="Helical" evidence="6">
    <location>
        <begin position="252"/>
        <end position="271"/>
    </location>
</feature>
<sequence>MSIKGRILKQNNSAEDTNATSFSEKVSVIIPARNEERNIAKILSSLVVQSVQLHEIIVVNDNSTDNTAEIVKDYSLRFKNVKLINLKDEPPSGWVGKSWAIWNGVQGSTGDVLIFFDADVEPGIDAVQVLLTLRSLNGGLISVWPYQRFEKVYEHLGMVSNFMAIYASNNFEFLKMKPSGAFGPVIVTSRQDYERTGGHEAIKDSVLEDIKLGRLYLKHGIPVKNYLGGDIIKFRMYPEGLKQLFEGFTKNMSAGAITGGLFTFLIAFLWMAGMYSSVVYLFNVEGLWKYFVLAVIVYILSKPTGDYRWYDAIFYPIHFFFFLIVFLASLYKTLFIRRVKWRGREVSVK</sequence>
<dbReference type="PANTHER" id="PTHR43646:SF2">
    <property type="entry name" value="GLYCOSYLTRANSFERASE 2-LIKE DOMAIN-CONTAINING PROTEIN"/>
    <property type="match status" value="1"/>
</dbReference>
<dbReference type="PANTHER" id="PTHR43646">
    <property type="entry name" value="GLYCOSYLTRANSFERASE"/>
    <property type="match status" value="1"/>
</dbReference>
<keyword evidence="6" id="KW-0812">Transmembrane</keyword>
<accession>A0A1E3G164</accession>
<dbReference type="GO" id="GO:0005886">
    <property type="term" value="C:plasma membrane"/>
    <property type="evidence" value="ECO:0007669"/>
    <property type="project" value="UniProtKB-SubCell"/>
</dbReference>
<dbReference type="CDD" id="cd00761">
    <property type="entry name" value="Glyco_tranf_GTA_type"/>
    <property type="match status" value="1"/>
</dbReference>
<evidence type="ECO:0000313" key="8">
    <source>
        <dbReference type="EMBL" id="ODN29962.1"/>
    </source>
</evidence>
<comment type="subcellular location">
    <subcellularLocation>
        <location evidence="1">Cell membrane</location>
    </subcellularLocation>
</comment>
<dbReference type="InterPro" id="IPR001173">
    <property type="entry name" value="Glyco_trans_2-like"/>
</dbReference>
<evidence type="ECO:0000259" key="7">
    <source>
        <dbReference type="Pfam" id="PF00535"/>
    </source>
</evidence>
<dbReference type="Gene3D" id="3.90.550.10">
    <property type="entry name" value="Spore Coat Polysaccharide Biosynthesis Protein SpsA, Chain A"/>
    <property type="match status" value="1"/>
</dbReference>
<keyword evidence="2" id="KW-1003">Cell membrane</keyword>
<dbReference type="AlphaFoldDB" id="A0A1E3G164"/>
<dbReference type="OrthoDB" id="9806525at2"/>
<comment type="caution">
    <text evidence="8">The sequence shown here is derived from an EMBL/GenBank/DDBJ whole genome shotgun (WGS) entry which is preliminary data.</text>
</comment>
<proteinExistence type="predicted"/>
<feature type="domain" description="Glycosyltransferase 2-like" evidence="7">
    <location>
        <begin position="27"/>
        <end position="133"/>
    </location>
</feature>
<evidence type="ECO:0000256" key="3">
    <source>
        <dbReference type="ARBA" id="ARBA00022676"/>
    </source>
</evidence>
<feature type="transmembrane region" description="Helical" evidence="6">
    <location>
        <begin position="278"/>
        <end position="300"/>
    </location>
</feature>
<feature type="transmembrane region" description="Helical" evidence="6">
    <location>
        <begin position="312"/>
        <end position="334"/>
    </location>
</feature>
<dbReference type="STRING" id="1008305.A4H02_08015"/>
<evidence type="ECO:0000256" key="4">
    <source>
        <dbReference type="ARBA" id="ARBA00022679"/>
    </source>
</evidence>
<keyword evidence="9" id="KW-1185">Reference proteome</keyword>
<dbReference type="SUPFAM" id="SSF53448">
    <property type="entry name" value="Nucleotide-diphospho-sugar transferases"/>
    <property type="match status" value="1"/>
</dbReference>